<evidence type="ECO:0000313" key="1">
    <source>
        <dbReference type="EMBL" id="MCX8996241.1"/>
    </source>
</evidence>
<keyword evidence="3" id="KW-1185">Reference proteome</keyword>
<evidence type="ECO:0000313" key="3">
    <source>
        <dbReference type="Proteomes" id="UP001208771"/>
    </source>
</evidence>
<accession>A0AAE3SVU9</accession>
<organism evidence="2 3">
    <name type="scientific">Ectorhizobium quercum</name>
    <dbReference type="NCBI Taxonomy" id="2965071"/>
    <lineage>
        <taxon>Bacteria</taxon>
        <taxon>Pseudomonadati</taxon>
        <taxon>Pseudomonadota</taxon>
        <taxon>Alphaproteobacteria</taxon>
        <taxon>Hyphomicrobiales</taxon>
        <taxon>Rhizobiaceae</taxon>
        <taxon>Ectorhizobium</taxon>
    </lineage>
</organism>
<proteinExistence type="predicted"/>
<dbReference type="RefSeq" id="WP_306409987.1">
    <property type="nucleotide sequence ID" value="NZ_JANFPI010000001.1"/>
</dbReference>
<name>A0AAE3SVU9_9HYPH</name>
<dbReference type="Proteomes" id="UP001208771">
    <property type="component" value="Unassembled WGS sequence"/>
</dbReference>
<dbReference type="EMBL" id="JANFPI010000001">
    <property type="protein sequence ID" value="MCX8996241.1"/>
    <property type="molecule type" value="Genomic_DNA"/>
</dbReference>
<protein>
    <submittedName>
        <fullName evidence="2">Uncharacterized protein</fullName>
    </submittedName>
</protein>
<dbReference type="EMBL" id="JANFPI010000005">
    <property type="protein sequence ID" value="MCX8998720.1"/>
    <property type="molecule type" value="Genomic_DNA"/>
</dbReference>
<reference evidence="2" key="1">
    <citation type="submission" date="2022-07" db="EMBL/GenBank/DDBJ databases">
        <title>Ectorhizobium quercum gen.nov., sp. nov.</title>
        <authorList>
            <person name="Ma T."/>
            <person name="Li Y."/>
        </authorList>
    </citation>
    <scope>NUCLEOTIDE SEQUENCE</scope>
    <source>
        <strain evidence="2">BDR2-2</strain>
    </source>
</reference>
<gene>
    <name evidence="1" type="ORF">NOF55_03900</name>
    <name evidence="2" type="ORF">NOF55_16525</name>
</gene>
<evidence type="ECO:0000313" key="2">
    <source>
        <dbReference type="EMBL" id="MCX8998720.1"/>
    </source>
</evidence>
<sequence length="85" mass="9630">MQEYELPIVVTNQGPAAPALLKIIRLPTSWYAAIWESAERYASFSQEKTELNGGFAHMNAREFLDRVQLVAAFTHGISFEWGEDL</sequence>
<dbReference type="AlphaFoldDB" id="A0AAE3SVU9"/>
<comment type="caution">
    <text evidence="2">The sequence shown here is derived from an EMBL/GenBank/DDBJ whole genome shotgun (WGS) entry which is preliminary data.</text>
</comment>